<accession>A0A6A4STI6</accession>
<evidence type="ECO:0000313" key="1">
    <source>
        <dbReference type="EMBL" id="KAF0036009.1"/>
    </source>
</evidence>
<evidence type="ECO:0000313" key="2">
    <source>
        <dbReference type="Proteomes" id="UP000438429"/>
    </source>
</evidence>
<dbReference type="Proteomes" id="UP000438429">
    <property type="component" value="Unassembled WGS sequence"/>
</dbReference>
<protein>
    <submittedName>
        <fullName evidence="1">Uncharacterized protein</fullName>
    </submittedName>
</protein>
<organism evidence="1 2">
    <name type="scientific">Scophthalmus maximus</name>
    <name type="common">Turbot</name>
    <name type="synonym">Psetta maxima</name>
    <dbReference type="NCBI Taxonomy" id="52904"/>
    <lineage>
        <taxon>Eukaryota</taxon>
        <taxon>Metazoa</taxon>
        <taxon>Chordata</taxon>
        <taxon>Craniata</taxon>
        <taxon>Vertebrata</taxon>
        <taxon>Euteleostomi</taxon>
        <taxon>Actinopterygii</taxon>
        <taxon>Neopterygii</taxon>
        <taxon>Teleostei</taxon>
        <taxon>Neoteleostei</taxon>
        <taxon>Acanthomorphata</taxon>
        <taxon>Carangaria</taxon>
        <taxon>Pleuronectiformes</taxon>
        <taxon>Pleuronectoidei</taxon>
        <taxon>Scophthalmidae</taxon>
        <taxon>Scophthalmus</taxon>
    </lineage>
</organism>
<dbReference type="AlphaFoldDB" id="A0A6A4STI6"/>
<proteinExistence type="predicted"/>
<reference evidence="1 2" key="1">
    <citation type="submission" date="2019-06" db="EMBL/GenBank/DDBJ databases">
        <title>Draft genomes of female and male turbot (Scophthalmus maximus).</title>
        <authorList>
            <person name="Xu H."/>
            <person name="Xu X.-W."/>
            <person name="Shao C."/>
            <person name="Chen S."/>
        </authorList>
    </citation>
    <scope>NUCLEOTIDE SEQUENCE [LARGE SCALE GENOMIC DNA]</scope>
    <source>
        <strain evidence="1">Ysfricsl-2016a</strain>
        <tissue evidence="1">Blood</tissue>
    </source>
</reference>
<sequence>MWPVMKSIGERILKHIICGITLNQIDMKKKKSAATRAFVLTDRGLTGMDTSAAECSGNVPAFVNESKPDNLLQLR</sequence>
<name>A0A6A4STI6_SCOMX</name>
<gene>
    <name evidence="1" type="ORF">F2P81_011321</name>
</gene>
<comment type="caution">
    <text evidence="1">The sequence shown here is derived from an EMBL/GenBank/DDBJ whole genome shotgun (WGS) entry which is preliminary data.</text>
</comment>
<dbReference type="EMBL" id="VEVO01000010">
    <property type="protein sequence ID" value="KAF0036009.1"/>
    <property type="molecule type" value="Genomic_DNA"/>
</dbReference>